<comment type="caution">
    <text evidence="2">The sequence shown here is derived from an EMBL/GenBank/DDBJ whole genome shotgun (WGS) entry which is preliminary data.</text>
</comment>
<sequence>MLACWFGVDRSTITRAIGEVRPLLAQRAARSRRASCCALSPRSSSTWAPAVRPGSSTAQRSASGAQPQAARTGTSSCPEDQAKRREGDGPHGLRGTGAVLQPCPAGQ</sequence>
<evidence type="ECO:0000313" key="3">
    <source>
        <dbReference type="Proteomes" id="UP001376459"/>
    </source>
</evidence>
<feature type="region of interest" description="Disordered" evidence="1">
    <location>
        <begin position="35"/>
        <end position="107"/>
    </location>
</feature>
<dbReference type="Proteomes" id="UP001376459">
    <property type="component" value="Unassembled WGS sequence"/>
</dbReference>
<feature type="compositionally biased region" description="Low complexity" evidence="1">
    <location>
        <begin position="35"/>
        <end position="45"/>
    </location>
</feature>
<evidence type="ECO:0000313" key="2">
    <source>
        <dbReference type="EMBL" id="MEJ8667519.1"/>
    </source>
</evidence>
<keyword evidence="3" id="KW-1185">Reference proteome</keyword>
<dbReference type="EMBL" id="JBBKAK010000001">
    <property type="protein sequence ID" value="MEJ8667519.1"/>
    <property type="molecule type" value="Genomic_DNA"/>
</dbReference>
<organism evidence="2 3">
    <name type="scientific">Streptomyces machairae</name>
    <dbReference type="NCBI Taxonomy" id="3134109"/>
    <lineage>
        <taxon>Bacteria</taxon>
        <taxon>Bacillati</taxon>
        <taxon>Actinomycetota</taxon>
        <taxon>Actinomycetes</taxon>
        <taxon>Kitasatosporales</taxon>
        <taxon>Streptomycetaceae</taxon>
        <taxon>Streptomyces</taxon>
    </lineage>
</organism>
<gene>
    <name evidence="2" type="ORF">WKI71_00075</name>
</gene>
<feature type="compositionally biased region" description="Polar residues" evidence="1">
    <location>
        <begin position="54"/>
        <end position="78"/>
    </location>
</feature>
<proteinExistence type="predicted"/>
<name>A0ABU8UF25_9ACTN</name>
<reference evidence="2 3" key="1">
    <citation type="submission" date="2024-03" db="EMBL/GenBank/DDBJ databases">
        <title>Novel Streptomyces species of biotechnological and ecological value are a feature of Machair soil.</title>
        <authorList>
            <person name="Prole J.R."/>
            <person name="Goodfellow M."/>
            <person name="Allenby N."/>
            <person name="Ward A.C."/>
        </authorList>
    </citation>
    <scope>NUCLEOTIDE SEQUENCE [LARGE SCALE GENOMIC DNA]</scope>
    <source>
        <strain evidence="2 3">MS1.AVA.1</strain>
    </source>
</reference>
<feature type="compositionally biased region" description="Basic and acidic residues" evidence="1">
    <location>
        <begin position="80"/>
        <end position="91"/>
    </location>
</feature>
<accession>A0ABU8UF25</accession>
<protein>
    <submittedName>
        <fullName evidence="2">Transposase family protein</fullName>
    </submittedName>
</protein>
<evidence type="ECO:0000256" key="1">
    <source>
        <dbReference type="SAM" id="MobiDB-lite"/>
    </source>
</evidence>